<comment type="caution">
    <text evidence="1">The sequence shown here is derived from an EMBL/GenBank/DDBJ whole genome shotgun (WGS) entry which is preliminary data.</text>
</comment>
<proteinExistence type="predicted"/>
<protein>
    <submittedName>
        <fullName evidence="1">Uncharacterized protein</fullName>
    </submittedName>
</protein>
<dbReference type="EMBL" id="LAZR01001260">
    <property type="protein sequence ID" value="KKN47732.1"/>
    <property type="molecule type" value="Genomic_DNA"/>
</dbReference>
<accession>A0A0F9RDU1</accession>
<sequence length="35" mass="4259">MKKLDIIKNYRSEIEILILSNLRNLSNIFYTINFK</sequence>
<gene>
    <name evidence="1" type="ORF">LCGC14_0660010</name>
</gene>
<organism evidence="1">
    <name type="scientific">marine sediment metagenome</name>
    <dbReference type="NCBI Taxonomy" id="412755"/>
    <lineage>
        <taxon>unclassified sequences</taxon>
        <taxon>metagenomes</taxon>
        <taxon>ecological metagenomes</taxon>
    </lineage>
</organism>
<evidence type="ECO:0000313" key="1">
    <source>
        <dbReference type="EMBL" id="KKN47732.1"/>
    </source>
</evidence>
<reference evidence="1" key="1">
    <citation type="journal article" date="2015" name="Nature">
        <title>Complex archaea that bridge the gap between prokaryotes and eukaryotes.</title>
        <authorList>
            <person name="Spang A."/>
            <person name="Saw J.H."/>
            <person name="Jorgensen S.L."/>
            <person name="Zaremba-Niedzwiedzka K."/>
            <person name="Martijn J."/>
            <person name="Lind A.E."/>
            <person name="van Eijk R."/>
            <person name="Schleper C."/>
            <person name="Guy L."/>
            <person name="Ettema T.J."/>
        </authorList>
    </citation>
    <scope>NUCLEOTIDE SEQUENCE</scope>
</reference>
<dbReference type="AlphaFoldDB" id="A0A0F9RDU1"/>
<name>A0A0F9RDU1_9ZZZZ</name>